<evidence type="ECO:0000313" key="2">
    <source>
        <dbReference type="Proteomes" id="UP000013085"/>
    </source>
</evidence>
<dbReference type="PATRIC" id="fig|999408.3.peg.4860"/>
<dbReference type="EMBL" id="AGYR01000054">
    <property type="protein sequence ID" value="ENZ09221.1"/>
    <property type="molecule type" value="Genomic_DNA"/>
</dbReference>
<protein>
    <submittedName>
        <fullName evidence="1">Uncharacterized protein</fullName>
    </submittedName>
</protein>
<dbReference type="HOGENOM" id="CLU_3116322_0_0_9"/>
<accession>A0A0E2H533</accession>
<organism evidence="1 2">
    <name type="scientific">[Clostridium] clostridioforme 90A8</name>
    <dbReference type="NCBI Taxonomy" id="999408"/>
    <lineage>
        <taxon>Bacteria</taxon>
        <taxon>Bacillati</taxon>
        <taxon>Bacillota</taxon>
        <taxon>Clostridia</taxon>
        <taxon>Lachnospirales</taxon>
        <taxon>Lachnospiraceae</taxon>
        <taxon>Enterocloster</taxon>
    </lineage>
</organism>
<gene>
    <name evidence="1" type="ORF">HMPREF1090_04518</name>
</gene>
<proteinExistence type="predicted"/>
<dbReference type="Proteomes" id="UP000013085">
    <property type="component" value="Unassembled WGS sequence"/>
</dbReference>
<dbReference type="AlphaFoldDB" id="A0A0E2H533"/>
<evidence type="ECO:0000313" key="1">
    <source>
        <dbReference type="EMBL" id="ENZ09221.1"/>
    </source>
</evidence>
<reference evidence="1 2" key="1">
    <citation type="submission" date="2013-01" db="EMBL/GenBank/DDBJ databases">
        <title>The Genome Sequence of Clostridium clostridioforme 90A8.</title>
        <authorList>
            <consortium name="The Broad Institute Genome Sequencing Platform"/>
            <person name="Earl A."/>
            <person name="Ward D."/>
            <person name="Feldgarden M."/>
            <person name="Gevers D."/>
            <person name="Courvalin P."/>
            <person name="Lambert T."/>
            <person name="Walker B."/>
            <person name="Young S.K."/>
            <person name="Zeng Q."/>
            <person name="Gargeya S."/>
            <person name="Fitzgerald M."/>
            <person name="Haas B."/>
            <person name="Abouelleil A."/>
            <person name="Alvarado L."/>
            <person name="Arachchi H.M."/>
            <person name="Berlin A.M."/>
            <person name="Chapman S.B."/>
            <person name="Dewar J."/>
            <person name="Goldberg J."/>
            <person name="Griggs A."/>
            <person name="Gujja S."/>
            <person name="Hansen M."/>
            <person name="Howarth C."/>
            <person name="Imamovic A."/>
            <person name="Larimer J."/>
            <person name="McCowan C."/>
            <person name="Murphy C."/>
            <person name="Neiman D."/>
            <person name="Pearson M."/>
            <person name="Priest M."/>
            <person name="Roberts A."/>
            <person name="Saif S."/>
            <person name="Shea T."/>
            <person name="Sisk P."/>
            <person name="Sykes S."/>
            <person name="Wortman J."/>
            <person name="Nusbaum C."/>
            <person name="Birren B."/>
        </authorList>
    </citation>
    <scope>NUCLEOTIDE SEQUENCE [LARGE SCALE GENOMIC DNA]</scope>
    <source>
        <strain evidence="1 2">90A8</strain>
    </source>
</reference>
<sequence length="50" mass="5616">MTGPMCGLWFCNQSLIFPDTLNKDDRRCSACGTCSAIYTPEKQHIMEMVA</sequence>
<name>A0A0E2H533_9FIRM</name>
<comment type="caution">
    <text evidence="1">The sequence shown here is derived from an EMBL/GenBank/DDBJ whole genome shotgun (WGS) entry which is preliminary data.</text>
</comment>